<sequence length="1166" mass="130340">MYCQLKVVTALGSGPGGFLSSPTGQGYILQGFSRAHSVHRESGPAISKPEPASGCLSLLGCRMPTDIGMQAQAPFRLSSRPLINSLYSHPANDATPRARIRRATHPRRRLSIVSLQGRETAAPVAMSFAIEVPGETNPLSFQTLCRALESATSHDFAQRQAAGQQLTSWEQHPGYYSSLQAVYLDKSLPTSIRFLAVIQLKNGIDKYWRLYAQVKNGIKPDEKNLIRSKLFQGTLDEEEKNLALHNALVVAKVVRIDYPADWPDALPSIIALLRSSKDNNPRQLYGALQILLRVVKELGTARLRKSQTALQSVTPEIVYVLGEIYSEKSSAWASYLGSGQGAEEDASLAMHSSLLALKVLRRLIVLGYERPHTDKSVEQFWTLSQNQFGQLLSIVDRESKNPSAVQDLIGKHLLQFTKLHIDVAEQQPASFSILPNSLSLVHAYWDLVSKFAEVFDKSGGIRQGSGDAAKAKVEGPLQERLALRGLLLLRACVRIAFQPVQTFKYRTPETKAEQEQAKTIIKTELLKDDFVIPIANAIITRLFVFRRSDLEAWEEDPEDWEQQEQSEGNAYQWEVRPCAEKLFLDLLTNFKQLIVPPLLSYFQSAQSPQADIATKEAVYTAMGLAAAHVCNDFNFDTVLRSTIVNDAQQQGGLHKVLRRRIAILISQWAPVKLSDDSRPVVYQIYQHFLNPNDETNDLVVRITAARQLRWIADELGFSTEAFLPYTSDVLTQLIQLTQSVDVDETKLAILESIRILVTRMEEQVSQFGDQLMAALPSVWEGSGAEEYMIKQAVIAIFAALVMSMGSNSQRYQNFMIPLLSEAARPGSDLHVHLIDESLELWNSILMQSHAPLAPEVINLAEMALPLLEYQSDTAYQALTAVESYLLLAPSAMLEDRLRRPTLTALAGTLDSKSREMVRVGTVCVEYLIRSAAELGGSNGVSVIIQDMIETGFMNKIMTNLRDAWEAHQTTGPNRRVSKLNTVTEGDYFAILARLALAEPNLFVQMLTTFGSLDQVWAWLSSEWFAHLLSMDHLERQKLYLLGLTRLLEVQSPMHELVLSKLQDYFDMWTNIIMELQDGVANNTDTLITGELEATEYDTPKTDAERRMMTRDPVHSVHAFGFVAPRLQDLVARAGGEAVFEETWAANVDKDVLAKFQEIARAMQQQQ</sequence>
<dbReference type="GO" id="GO:0006606">
    <property type="term" value="P:protein import into nucleus"/>
    <property type="evidence" value="ECO:0007669"/>
    <property type="project" value="TreeGrafter"/>
</dbReference>
<feature type="domain" description="Importin N-terminal" evidence="5">
    <location>
        <begin position="162"/>
        <end position="236"/>
    </location>
</feature>
<organism evidence="6 7">
    <name type="scientific">Purpureocillium lilacinum</name>
    <name type="common">Paecilomyces lilacinus</name>
    <dbReference type="NCBI Taxonomy" id="33203"/>
    <lineage>
        <taxon>Eukaryota</taxon>
        <taxon>Fungi</taxon>
        <taxon>Dikarya</taxon>
        <taxon>Ascomycota</taxon>
        <taxon>Pezizomycotina</taxon>
        <taxon>Sordariomycetes</taxon>
        <taxon>Hypocreomycetidae</taxon>
        <taxon>Hypocreales</taxon>
        <taxon>Ophiocordycipitaceae</taxon>
        <taxon>Purpureocillium</taxon>
    </lineage>
</organism>
<dbReference type="Pfam" id="PF03810">
    <property type="entry name" value="IBN_N"/>
    <property type="match status" value="1"/>
</dbReference>
<dbReference type="FunFam" id="1.25.10.10:FF:000362">
    <property type="entry name" value="Importin 11, putative"/>
    <property type="match status" value="1"/>
</dbReference>
<dbReference type="AlphaFoldDB" id="A0A2U3EDX4"/>
<dbReference type="SUPFAM" id="SSF48371">
    <property type="entry name" value="ARM repeat"/>
    <property type="match status" value="1"/>
</dbReference>
<protein>
    <submittedName>
        <fullName evidence="6">Importin 11</fullName>
    </submittedName>
</protein>
<evidence type="ECO:0000256" key="3">
    <source>
        <dbReference type="ARBA" id="ARBA00022448"/>
    </source>
</evidence>
<dbReference type="EMBL" id="LCWV01000005">
    <property type="protein sequence ID" value="PWI72724.1"/>
    <property type="molecule type" value="Genomic_DNA"/>
</dbReference>
<dbReference type="InterPro" id="IPR058669">
    <property type="entry name" value="TPR_IPO7/11-like"/>
</dbReference>
<accession>A0A2U3EDX4</accession>
<comment type="similarity">
    <text evidence="2">Belongs to the importin beta family.</text>
</comment>
<comment type="subcellular location">
    <subcellularLocation>
        <location evidence="1">Nucleus</location>
    </subcellularLocation>
</comment>
<comment type="caution">
    <text evidence="6">The sequence shown here is derived from an EMBL/GenBank/DDBJ whole genome shotgun (WGS) entry which is preliminary data.</text>
</comment>
<evidence type="ECO:0000313" key="7">
    <source>
        <dbReference type="Proteomes" id="UP000245956"/>
    </source>
</evidence>
<evidence type="ECO:0000256" key="2">
    <source>
        <dbReference type="ARBA" id="ARBA00007991"/>
    </source>
</evidence>
<evidence type="ECO:0000256" key="4">
    <source>
        <dbReference type="ARBA" id="ARBA00023242"/>
    </source>
</evidence>
<dbReference type="PANTHER" id="PTHR10997">
    <property type="entry name" value="IMPORTIN-7, 8, 11"/>
    <property type="match status" value="1"/>
</dbReference>
<name>A0A2U3EDX4_PURLI</name>
<evidence type="ECO:0000256" key="1">
    <source>
        <dbReference type="ARBA" id="ARBA00004123"/>
    </source>
</evidence>
<dbReference type="Gene3D" id="1.25.10.10">
    <property type="entry name" value="Leucine-rich Repeat Variant"/>
    <property type="match status" value="1"/>
</dbReference>
<dbReference type="InterPro" id="IPR016024">
    <property type="entry name" value="ARM-type_fold"/>
</dbReference>
<reference evidence="6 7" key="1">
    <citation type="journal article" date="2016" name="Front. Microbiol.">
        <title>Genome and transcriptome sequences reveal the specific parasitism of the nematophagous Purpureocillium lilacinum 36-1.</title>
        <authorList>
            <person name="Xie J."/>
            <person name="Li S."/>
            <person name="Mo C."/>
            <person name="Xiao X."/>
            <person name="Peng D."/>
            <person name="Wang G."/>
            <person name="Xiao Y."/>
        </authorList>
    </citation>
    <scope>NUCLEOTIDE SEQUENCE [LARGE SCALE GENOMIC DNA]</scope>
    <source>
        <strain evidence="6 7">36-1</strain>
    </source>
</reference>
<dbReference type="PROSITE" id="PS50166">
    <property type="entry name" value="IMPORTIN_B_NT"/>
    <property type="match status" value="1"/>
</dbReference>
<keyword evidence="3" id="KW-0813">Transport</keyword>
<dbReference type="GO" id="GO:0005829">
    <property type="term" value="C:cytosol"/>
    <property type="evidence" value="ECO:0007669"/>
    <property type="project" value="TreeGrafter"/>
</dbReference>
<evidence type="ECO:0000259" key="5">
    <source>
        <dbReference type="PROSITE" id="PS50166"/>
    </source>
</evidence>
<dbReference type="InterPro" id="IPR001494">
    <property type="entry name" value="Importin-beta_N"/>
</dbReference>
<dbReference type="PANTHER" id="PTHR10997:SF7">
    <property type="entry name" value="IMPORTIN-11"/>
    <property type="match status" value="1"/>
</dbReference>
<dbReference type="SMART" id="SM00913">
    <property type="entry name" value="IBN_N"/>
    <property type="match status" value="1"/>
</dbReference>
<gene>
    <name evidence="6" type="ORF">PCL_09739</name>
</gene>
<dbReference type="Pfam" id="PF25758">
    <property type="entry name" value="TPR_IPO11"/>
    <property type="match status" value="1"/>
</dbReference>
<dbReference type="GO" id="GO:0031267">
    <property type="term" value="F:small GTPase binding"/>
    <property type="evidence" value="ECO:0007669"/>
    <property type="project" value="InterPro"/>
</dbReference>
<proteinExistence type="inferred from homology"/>
<evidence type="ECO:0000313" key="6">
    <source>
        <dbReference type="EMBL" id="PWI72724.1"/>
    </source>
</evidence>
<keyword evidence="4" id="KW-0539">Nucleus</keyword>
<dbReference type="Proteomes" id="UP000245956">
    <property type="component" value="Unassembled WGS sequence"/>
</dbReference>
<dbReference type="GO" id="GO:0005635">
    <property type="term" value="C:nuclear envelope"/>
    <property type="evidence" value="ECO:0007669"/>
    <property type="project" value="TreeGrafter"/>
</dbReference>
<dbReference type="InterPro" id="IPR011989">
    <property type="entry name" value="ARM-like"/>
</dbReference>